<protein>
    <submittedName>
        <fullName evidence="2">Uncharacterized protein</fullName>
    </submittedName>
</protein>
<evidence type="ECO:0000313" key="2">
    <source>
        <dbReference type="EMBL" id="VDP38627.1"/>
    </source>
</evidence>
<keyword evidence="3" id="KW-1185">Reference proteome</keyword>
<evidence type="ECO:0000256" key="1">
    <source>
        <dbReference type="SAM" id="MobiDB-lite"/>
    </source>
</evidence>
<organism evidence="2 3">
    <name type="scientific">Schistosoma mattheei</name>
    <dbReference type="NCBI Taxonomy" id="31246"/>
    <lineage>
        <taxon>Eukaryota</taxon>
        <taxon>Metazoa</taxon>
        <taxon>Spiralia</taxon>
        <taxon>Lophotrochozoa</taxon>
        <taxon>Platyhelminthes</taxon>
        <taxon>Trematoda</taxon>
        <taxon>Digenea</taxon>
        <taxon>Strigeidida</taxon>
        <taxon>Schistosomatoidea</taxon>
        <taxon>Schistosomatidae</taxon>
        <taxon>Schistosoma</taxon>
    </lineage>
</organism>
<sequence>MVTKLPSDDPKTSMRFVLSHLLTPEVASEFTLLGTSSKRALQKCKFYGCIRSSIEFKVVSFADTPRMPKRNNPESPTDSVTGVSGEESQSSSVTTRKRCRLANASQDSKNVALAVPILAFTSASEPPCSSMMLLSASSGLLSGPVASPLLICMMTILNSIIGVMTTIGMSVCAASMSDEFNGAGLFKSSSKCSTHLLRYP</sequence>
<dbReference type="Proteomes" id="UP000269396">
    <property type="component" value="Unassembled WGS sequence"/>
</dbReference>
<accession>A0A183NYW1</accession>
<feature type="region of interest" description="Disordered" evidence="1">
    <location>
        <begin position="65"/>
        <end position="97"/>
    </location>
</feature>
<proteinExistence type="predicted"/>
<evidence type="ECO:0000313" key="3">
    <source>
        <dbReference type="Proteomes" id="UP000269396"/>
    </source>
</evidence>
<dbReference type="EMBL" id="UZAL01028121">
    <property type="protein sequence ID" value="VDP38627.1"/>
    <property type="molecule type" value="Genomic_DNA"/>
</dbReference>
<dbReference type="AlphaFoldDB" id="A0A183NYW1"/>
<gene>
    <name evidence="2" type="ORF">SMTD_LOCUS7297</name>
</gene>
<feature type="compositionally biased region" description="Low complexity" evidence="1">
    <location>
        <begin position="79"/>
        <end position="94"/>
    </location>
</feature>
<name>A0A183NYW1_9TREM</name>
<reference evidence="2 3" key="1">
    <citation type="submission" date="2018-11" db="EMBL/GenBank/DDBJ databases">
        <authorList>
            <consortium name="Pathogen Informatics"/>
        </authorList>
    </citation>
    <scope>NUCLEOTIDE SEQUENCE [LARGE SCALE GENOMIC DNA]</scope>
    <source>
        <strain>Denwood</strain>
        <strain evidence="3">Zambia</strain>
    </source>
</reference>